<keyword evidence="3" id="KW-1185">Reference proteome</keyword>
<accession>A0A4R6IEL7</accession>
<name>A0A4R6IEL7_9SPHI</name>
<gene>
    <name evidence="2" type="ORF">CLV32_3837</name>
</gene>
<dbReference type="AlphaFoldDB" id="A0A4R6IEL7"/>
<keyword evidence="1" id="KW-0472">Membrane</keyword>
<evidence type="ECO:0000313" key="2">
    <source>
        <dbReference type="EMBL" id="TDO20078.1"/>
    </source>
</evidence>
<reference evidence="2 3" key="1">
    <citation type="submission" date="2019-03" db="EMBL/GenBank/DDBJ databases">
        <title>Genomic Encyclopedia of Archaeal and Bacterial Type Strains, Phase II (KMG-II): from individual species to whole genera.</title>
        <authorList>
            <person name="Goeker M."/>
        </authorList>
    </citation>
    <scope>NUCLEOTIDE SEQUENCE [LARGE SCALE GENOMIC DNA]</scope>
    <source>
        <strain evidence="2 3">DSM 19034</strain>
    </source>
</reference>
<protein>
    <submittedName>
        <fullName evidence="2">Uncharacterized protein</fullName>
    </submittedName>
</protein>
<dbReference type="RefSeq" id="WP_133558360.1">
    <property type="nucleotide sequence ID" value="NZ_SNWM01000005.1"/>
</dbReference>
<dbReference type="OrthoDB" id="1376970at2"/>
<keyword evidence="1" id="KW-1133">Transmembrane helix</keyword>
<dbReference type="EMBL" id="SNWM01000005">
    <property type="protein sequence ID" value="TDO20078.1"/>
    <property type="molecule type" value="Genomic_DNA"/>
</dbReference>
<sequence length="74" mass="9039">MFDINTFKQKSPQQRFLFIFGLIILLCYFFLGVYMIFWKDIPFEIAPTYRILFGILLIVYALIRFYRLVNQKDN</sequence>
<organism evidence="2 3">
    <name type="scientific">Pedobacter duraquae</name>
    <dbReference type="NCBI Taxonomy" id="425511"/>
    <lineage>
        <taxon>Bacteria</taxon>
        <taxon>Pseudomonadati</taxon>
        <taxon>Bacteroidota</taxon>
        <taxon>Sphingobacteriia</taxon>
        <taxon>Sphingobacteriales</taxon>
        <taxon>Sphingobacteriaceae</taxon>
        <taxon>Pedobacter</taxon>
    </lineage>
</organism>
<dbReference type="Proteomes" id="UP000295499">
    <property type="component" value="Unassembled WGS sequence"/>
</dbReference>
<comment type="caution">
    <text evidence="2">The sequence shown here is derived from an EMBL/GenBank/DDBJ whole genome shotgun (WGS) entry which is preliminary data.</text>
</comment>
<proteinExistence type="predicted"/>
<evidence type="ECO:0000256" key="1">
    <source>
        <dbReference type="SAM" id="Phobius"/>
    </source>
</evidence>
<keyword evidence="1" id="KW-0812">Transmembrane</keyword>
<feature type="transmembrane region" description="Helical" evidence="1">
    <location>
        <begin position="49"/>
        <end position="69"/>
    </location>
</feature>
<feature type="transmembrane region" description="Helical" evidence="1">
    <location>
        <begin position="16"/>
        <end position="37"/>
    </location>
</feature>
<evidence type="ECO:0000313" key="3">
    <source>
        <dbReference type="Proteomes" id="UP000295499"/>
    </source>
</evidence>